<accession>A0AAV4H2I8</accession>
<dbReference type="Gene3D" id="1.20.1250.20">
    <property type="entry name" value="MFS general substrate transporter like domains"/>
    <property type="match status" value="1"/>
</dbReference>
<dbReference type="AlphaFoldDB" id="A0AAV4H2I8"/>
<dbReference type="Gene3D" id="3.30.60.30">
    <property type="match status" value="1"/>
</dbReference>
<name>A0AAV4H2I8_9GAST</name>
<dbReference type="GO" id="GO:0043252">
    <property type="term" value="P:sodium-independent organic anion transport"/>
    <property type="evidence" value="ECO:0007669"/>
    <property type="project" value="TreeGrafter"/>
</dbReference>
<keyword evidence="5 8" id="KW-1133">Transmembrane helix</keyword>
<evidence type="ECO:0000256" key="6">
    <source>
        <dbReference type="ARBA" id="ARBA00023136"/>
    </source>
</evidence>
<dbReference type="GO" id="GO:0006811">
    <property type="term" value="P:monoatomic ion transport"/>
    <property type="evidence" value="ECO:0007669"/>
    <property type="project" value="UniProtKB-KW"/>
</dbReference>
<dbReference type="InterPro" id="IPR036058">
    <property type="entry name" value="Kazal_dom_sf"/>
</dbReference>
<keyword evidence="8" id="KW-0406">Ion transport</keyword>
<keyword evidence="8" id="KW-0813">Transport</keyword>
<keyword evidence="3" id="KW-1003">Cell membrane</keyword>
<keyword evidence="7" id="KW-1015">Disulfide bond</keyword>
<feature type="transmembrane region" description="Helical" evidence="8">
    <location>
        <begin position="606"/>
        <end position="629"/>
    </location>
</feature>
<evidence type="ECO:0000256" key="1">
    <source>
        <dbReference type="ARBA" id="ARBA00004651"/>
    </source>
</evidence>
<comment type="caution">
    <text evidence="10">The sequence shown here is derived from an EMBL/GenBank/DDBJ whole genome shotgun (WGS) entry which is preliminary data.</text>
</comment>
<evidence type="ECO:0000313" key="10">
    <source>
        <dbReference type="EMBL" id="GFR91749.1"/>
    </source>
</evidence>
<dbReference type="Pfam" id="PF03137">
    <property type="entry name" value="OATP"/>
    <property type="match status" value="1"/>
</dbReference>
<dbReference type="PANTHER" id="PTHR11388">
    <property type="entry name" value="ORGANIC ANION TRANSPORTER"/>
    <property type="match status" value="1"/>
</dbReference>
<keyword evidence="11" id="KW-1185">Reference proteome</keyword>
<feature type="domain" description="Kazal-like" evidence="9">
    <location>
        <begin position="488"/>
        <end position="543"/>
    </location>
</feature>
<evidence type="ECO:0000256" key="2">
    <source>
        <dbReference type="ARBA" id="ARBA00009657"/>
    </source>
</evidence>
<reference evidence="10 11" key="1">
    <citation type="journal article" date="2021" name="Elife">
        <title>Chloroplast acquisition without the gene transfer in kleptoplastic sea slugs, Plakobranchus ocellatus.</title>
        <authorList>
            <person name="Maeda T."/>
            <person name="Takahashi S."/>
            <person name="Yoshida T."/>
            <person name="Shimamura S."/>
            <person name="Takaki Y."/>
            <person name="Nagai Y."/>
            <person name="Toyoda A."/>
            <person name="Suzuki Y."/>
            <person name="Arimoto A."/>
            <person name="Ishii H."/>
            <person name="Satoh N."/>
            <person name="Nishiyama T."/>
            <person name="Hasebe M."/>
            <person name="Maruyama T."/>
            <person name="Minagawa J."/>
            <person name="Obokata J."/>
            <person name="Shigenobu S."/>
        </authorList>
    </citation>
    <scope>NUCLEOTIDE SEQUENCE [LARGE SCALE GENOMIC DNA]</scope>
</reference>
<feature type="transmembrane region" description="Helical" evidence="8">
    <location>
        <begin position="429"/>
        <end position="447"/>
    </location>
</feature>
<evidence type="ECO:0000256" key="4">
    <source>
        <dbReference type="ARBA" id="ARBA00022692"/>
    </source>
</evidence>
<comment type="subcellular location">
    <subcellularLocation>
        <location evidence="1 8">Cell membrane</location>
        <topology evidence="1 8">Multi-pass membrane protein</topology>
    </subcellularLocation>
</comment>
<dbReference type="CDD" id="cd17336">
    <property type="entry name" value="MFS_SLCO_OATP"/>
    <property type="match status" value="1"/>
</dbReference>
<dbReference type="NCBIfam" id="TIGR00805">
    <property type="entry name" value="oat"/>
    <property type="match status" value="1"/>
</dbReference>
<organism evidence="10 11">
    <name type="scientific">Elysia marginata</name>
    <dbReference type="NCBI Taxonomy" id="1093978"/>
    <lineage>
        <taxon>Eukaryota</taxon>
        <taxon>Metazoa</taxon>
        <taxon>Spiralia</taxon>
        <taxon>Lophotrochozoa</taxon>
        <taxon>Mollusca</taxon>
        <taxon>Gastropoda</taxon>
        <taxon>Heterobranchia</taxon>
        <taxon>Euthyneura</taxon>
        <taxon>Panpulmonata</taxon>
        <taxon>Sacoglossa</taxon>
        <taxon>Placobranchoidea</taxon>
        <taxon>Plakobranchidae</taxon>
        <taxon>Elysia</taxon>
    </lineage>
</organism>
<dbReference type="Proteomes" id="UP000762676">
    <property type="component" value="Unassembled WGS sequence"/>
</dbReference>
<feature type="transmembrane region" description="Helical" evidence="8">
    <location>
        <begin position="120"/>
        <end position="142"/>
    </location>
</feature>
<comment type="similarity">
    <text evidence="2 8">Belongs to the organo anion transporter (TC 2.A.60) family.</text>
</comment>
<keyword evidence="6 8" id="KW-0472">Membrane</keyword>
<dbReference type="SUPFAM" id="SSF100895">
    <property type="entry name" value="Kazal-type serine protease inhibitors"/>
    <property type="match status" value="1"/>
</dbReference>
<dbReference type="InterPro" id="IPR002350">
    <property type="entry name" value="Kazal_dom"/>
</dbReference>
<feature type="transmembrane region" description="Helical" evidence="8">
    <location>
        <begin position="91"/>
        <end position="108"/>
    </location>
</feature>
<protein>
    <recommendedName>
        <fullName evidence="8">Solute carrier organic anion transporter family member</fullName>
    </recommendedName>
</protein>
<feature type="transmembrane region" description="Helical" evidence="8">
    <location>
        <begin position="559"/>
        <end position="585"/>
    </location>
</feature>
<gene>
    <name evidence="10" type="ORF">ElyMa_004336100</name>
</gene>
<dbReference type="InterPro" id="IPR004156">
    <property type="entry name" value="OATP"/>
</dbReference>
<evidence type="ECO:0000259" key="9">
    <source>
        <dbReference type="PROSITE" id="PS51465"/>
    </source>
</evidence>
<keyword evidence="4 8" id="KW-0812">Transmembrane</keyword>
<dbReference type="Pfam" id="PF07648">
    <property type="entry name" value="Kazal_2"/>
    <property type="match status" value="1"/>
</dbReference>
<feature type="transmembrane region" description="Helical" evidence="8">
    <location>
        <begin position="293"/>
        <end position="313"/>
    </location>
</feature>
<dbReference type="PROSITE" id="PS51465">
    <property type="entry name" value="KAZAL_2"/>
    <property type="match status" value="1"/>
</dbReference>
<dbReference type="GO" id="GO:0015347">
    <property type="term" value="F:sodium-independent organic anion transmembrane transporter activity"/>
    <property type="evidence" value="ECO:0007669"/>
    <property type="project" value="TreeGrafter"/>
</dbReference>
<dbReference type="PANTHER" id="PTHR11388:SF76">
    <property type="entry name" value="SOLUTE CARRIER ORGANIC ANION TRANSPORTER FAMILY MEMBER"/>
    <property type="match status" value="1"/>
</dbReference>
<dbReference type="SUPFAM" id="SSF103473">
    <property type="entry name" value="MFS general substrate transporter"/>
    <property type="match status" value="1"/>
</dbReference>
<dbReference type="GO" id="GO:0016323">
    <property type="term" value="C:basolateral plasma membrane"/>
    <property type="evidence" value="ECO:0007669"/>
    <property type="project" value="TreeGrafter"/>
</dbReference>
<evidence type="ECO:0000256" key="3">
    <source>
        <dbReference type="ARBA" id="ARBA00022475"/>
    </source>
</evidence>
<evidence type="ECO:0000256" key="5">
    <source>
        <dbReference type="ARBA" id="ARBA00022989"/>
    </source>
</evidence>
<evidence type="ECO:0000256" key="7">
    <source>
        <dbReference type="ARBA" id="ARBA00023157"/>
    </source>
</evidence>
<feature type="transmembrane region" description="Helical" evidence="8">
    <location>
        <begin position="49"/>
        <end position="71"/>
    </location>
</feature>
<feature type="transmembrane region" description="Helical" evidence="8">
    <location>
        <begin position="459"/>
        <end position="480"/>
    </location>
</feature>
<feature type="transmembrane region" description="Helical" evidence="8">
    <location>
        <begin position="389"/>
        <end position="409"/>
    </location>
</feature>
<sequence>MASNAIHKTQIHASKLHVTRATGCEDDHLDEDTVCGVGRWKARSLQRLATINSFTAVNGVAYLMTSCTAAFLGSQLTTLEKQFGFTSRQTGLIMAASNIGYMACVLFVSHMGSSAHIPRALCIGGCCFGISGIIASLPYFLFSEQLNNQLIDKMPGLMEGDSGTVIDKAMQGELCTASVKPVDMQCESLGDGRSWSASGSPQEHIAFISLAIIVTGMVIQGFGKGPRLSFAVTYVDNNTKKTNTGFYSGIMITCSVMGPVLAFLAGGVFSQIYVTLEATDLDPKHPRWVGAWWLGYLTLGLVTVALSLPLQLFPRRLPSHHANKKMVSSKVGVDDLPLLESATSRQNKHMSQELHEFSNRDTVAAKFHVFITFTREFIACQIRLWKNPVFVLMNLCSACIIFAVSANGYTAKYLEQVFDMPAHVANYTMAARSFVATGLGTFLGGYLTRRMSMSAMTALRFNVMVLLAGCLTSCAGFFIYCNQPNIRMDSPSSCSANCHCSENSYFPVCGVDGLTYYSPCQAGCAKVFNKEHVYWYSDCSCIERGTAYAGICPYGCSSIYGYILFSALTAFCQTITIMPKIIVFIRCVNDRDKTASMGLQSFTNSLLGYLSGGLAFGSLIDGVCSVWGVTCGVKGHCLQYDNDLFRVRLHSYVTISMALAFVTALVGYVYAKRTDCLSEVVVEKQS</sequence>
<feature type="transmembrane region" description="Helical" evidence="8">
    <location>
        <begin position="244"/>
        <end position="273"/>
    </location>
</feature>
<evidence type="ECO:0000256" key="8">
    <source>
        <dbReference type="RuleBase" id="RU362056"/>
    </source>
</evidence>
<evidence type="ECO:0000313" key="11">
    <source>
        <dbReference type="Proteomes" id="UP000762676"/>
    </source>
</evidence>
<feature type="transmembrane region" description="Helical" evidence="8">
    <location>
        <begin position="204"/>
        <end position="223"/>
    </location>
</feature>
<dbReference type="InterPro" id="IPR036259">
    <property type="entry name" value="MFS_trans_sf"/>
</dbReference>
<dbReference type="EMBL" id="BMAT01008740">
    <property type="protein sequence ID" value="GFR91749.1"/>
    <property type="molecule type" value="Genomic_DNA"/>
</dbReference>
<feature type="transmembrane region" description="Helical" evidence="8">
    <location>
        <begin position="649"/>
        <end position="671"/>
    </location>
</feature>
<proteinExistence type="inferred from homology"/>